<protein>
    <submittedName>
        <fullName evidence="2">Uncharacterized protein</fullName>
    </submittedName>
</protein>
<dbReference type="KEGG" id="bgoe:IFJ75_05360"/>
<organism evidence="2 3">
    <name type="scientific">Brevundimonas goettingensis</name>
    <dbReference type="NCBI Taxonomy" id="2774190"/>
    <lineage>
        <taxon>Bacteria</taxon>
        <taxon>Pseudomonadati</taxon>
        <taxon>Pseudomonadota</taxon>
        <taxon>Alphaproteobacteria</taxon>
        <taxon>Caulobacterales</taxon>
        <taxon>Caulobacteraceae</taxon>
        <taxon>Brevundimonas</taxon>
    </lineage>
</organism>
<dbReference type="Proteomes" id="UP000663918">
    <property type="component" value="Chromosome"/>
</dbReference>
<feature type="transmembrane region" description="Helical" evidence="1">
    <location>
        <begin position="12"/>
        <end position="31"/>
    </location>
</feature>
<dbReference type="AlphaFoldDB" id="A0A975GW86"/>
<evidence type="ECO:0000256" key="1">
    <source>
        <dbReference type="SAM" id="Phobius"/>
    </source>
</evidence>
<name>A0A975GW86_9CAUL</name>
<proteinExistence type="predicted"/>
<keyword evidence="1" id="KW-0472">Membrane</keyword>
<keyword evidence="3" id="KW-1185">Reference proteome</keyword>
<reference evidence="2" key="1">
    <citation type="submission" date="2020-09" db="EMBL/GenBank/DDBJ databases">
        <title>Brevundimonas sp. LVF2 isolated from a puddle in Goettingen, Germany.</title>
        <authorList>
            <person name="Friedrich I."/>
            <person name="Klassen A."/>
            <person name="Hannes N."/>
            <person name="Schneider D."/>
            <person name="Hertel R."/>
            <person name="Daniel R."/>
        </authorList>
    </citation>
    <scope>NUCLEOTIDE SEQUENCE</scope>
    <source>
        <strain evidence="2">LVF2</strain>
    </source>
</reference>
<keyword evidence="1" id="KW-1133">Transmembrane helix</keyword>
<dbReference type="EMBL" id="CP062222">
    <property type="protein sequence ID" value="QTC92322.1"/>
    <property type="molecule type" value="Genomic_DNA"/>
</dbReference>
<keyword evidence="1" id="KW-0812">Transmembrane</keyword>
<sequence>MRIRPKAFAGQVIADLLLVSLLAVVTGLIGLRSVVRGARAVGILPPKPSSVAC</sequence>
<gene>
    <name evidence="2" type="ORF">IFJ75_05360</name>
</gene>
<accession>A0A975GW86</accession>
<dbReference type="RefSeq" id="WP_207931605.1">
    <property type="nucleotide sequence ID" value="NZ_CP062222.1"/>
</dbReference>
<evidence type="ECO:0000313" key="3">
    <source>
        <dbReference type="Proteomes" id="UP000663918"/>
    </source>
</evidence>
<evidence type="ECO:0000313" key="2">
    <source>
        <dbReference type="EMBL" id="QTC92322.1"/>
    </source>
</evidence>